<dbReference type="Pfam" id="PF02391">
    <property type="entry name" value="MoaE"/>
    <property type="match status" value="1"/>
</dbReference>
<dbReference type="eggNOG" id="COG0314">
    <property type="taxonomic scope" value="Bacteria"/>
</dbReference>
<dbReference type="GO" id="GO:0030366">
    <property type="term" value="F:molybdopterin synthase activity"/>
    <property type="evidence" value="ECO:0007669"/>
    <property type="project" value="UniProtKB-EC"/>
</dbReference>
<evidence type="ECO:0000256" key="6">
    <source>
        <dbReference type="ARBA" id="ARBA00026066"/>
    </source>
</evidence>
<evidence type="ECO:0000256" key="8">
    <source>
        <dbReference type="ARBA" id="ARBA00030407"/>
    </source>
</evidence>
<name>B4CUD7_9BACT</name>
<comment type="pathway">
    <text evidence="1">Cofactor biosynthesis; molybdopterin biosynthesis.</text>
</comment>
<evidence type="ECO:0000256" key="5">
    <source>
        <dbReference type="ARBA" id="ARBA00023150"/>
    </source>
</evidence>
<dbReference type="EC" id="2.8.1.12" evidence="3"/>
<keyword evidence="13" id="KW-0812">Transmembrane</keyword>
<feature type="region of interest" description="Disordered" evidence="12">
    <location>
        <begin position="171"/>
        <end position="192"/>
    </location>
</feature>
<dbReference type="FunCoup" id="B4CUD7">
    <property type="interactions" value="483"/>
</dbReference>
<evidence type="ECO:0000256" key="2">
    <source>
        <dbReference type="ARBA" id="ARBA00005426"/>
    </source>
</evidence>
<dbReference type="Proteomes" id="UP000005824">
    <property type="component" value="Unassembled WGS sequence"/>
</dbReference>
<dbReference type="EMBL" id="ABVL01000001">
    <property type="protein sequence ID" value="EDY22175.1"/>
    <property type="molecule type" value="Genomic_DNA"/>
</dbReference>
<evidence type="ECO:0000256" key="13">
    <source>
        <dbReference type="SAM" id="Phobius"/>
    </source>
</evidence>
<keyword evidence="5" id="KW-0501">Molybdenum cofactor biosynthesis</keyword>
<comment type="caution">
    <text evidence="14">The sequence shown here is derived from an EMBL/GenBank/DDBJ whole genome shotgun (WGS) entry which is preliminary data.</text>
</comment>
<dbReference type="PANTHER" id="PTHR23404">
    <property type="entry name" value="MOLYBDOPTERIN SYNTHASE RELATED"/>
    <property type="match status" value="1"/>
</dbReference>
<reference evidence="14 15" key="1">
    <citation type="journal article" date="2011" name="J. Bacteriol.">
        <title>Genome sequence of Chthoniobacter flavus Ellin428, an aerobic heterotrophic soil bacterium.</title>
        <authorList>
            <person name="Kant R."/>
            <person name="van Passel M.W."/>
            <person name="Palva A."/>
            <person name="Lucas S."/>
            <person name="Lapidus A."/>
            <person name="Glavina Del Rio T."/>
            <person name="Dalin E."/>
            <person name="Tice H."/>
            <person name="Bruce D."/>
            <person name="Goodwin L."/>
            <person name="Pitluck S."/>
            <person name="Larimer F.W."/>
            <person name="Land M.L."/>
            <person name="Hauser L."/>
            <person name="Sangwan P."/>
            <person name="de Vos W.M."/>
            <person name="Janssen P.H."/>
            <person name="Smidt H."/>
        </authorList>
    </citation>
    <scope>NUCLEOTIDE SEQUENCE [LARGE SCALE GENOMIC DNA]</scope>
    <source>
        <strain evidence="14 15">Ellin428</strain>
    </source>
</reference>
<evidence type="ECO:0000256" key="12">
    <source>
        <dbReference type="SAM" id="MobiDB-lite"/>
    </source>
</evidence>
<comment type="similarity">
    <text evidence="2">Belongs to the MoaE family.</text>
</comment>
<sequence>MEKQITFTHTPIVIPPPVLPSREIGACVEFQGLVRELEQGAALAGLHYEAHESMARKHLERIFDQLCAAHPCAAVVFIHRLGWVPVGEASLFVRVLSSHRGEALRFLADAIDRMKADVPIWKCAKGVAAKRRKRRKKGSRGMGTLFVPFAPFCGYSLFQLPGRSAGALTLRKSDRSSSGSGSTIMRSRSTARWMRRCIE</sequence>
<gene>
    <name evidence="14" type="ORF">CfE428DRAFT_0300</name>
</gene>
<evidence type="ECO:0000256" key="10">
    <source>
        <dbReference type="ARBA" id="ARBA00032474"/>
    </source>
</evidence>
<feature type="transmembrane region" description="Helical" evidence="13">
    <location>
        <begin position="141"/>
        <end position="158"/>
    </location>
</feature>
<comment type="catalytic activity">
    <reaction evidence="11">
        <text>2 [molybdopterin-synthase sulfur-carrier protein]-C-terminal-Gly-aminoethanethioate + cyclic pyranopterin phosphate + H2O = molybdopterin + 2 [molybdopterin-synthase sulfur-carrier protein]-C-terminal Gly-Gly + 2 H(+)</text>
        <dbReference type="Rhea" id="RHEA:26333"/>
        <dbReference type="Rhea" id="RHEA-COMP:12202"/>
        <dbReference type="Rhea" id="RHEA-COMP:19907"/>
        <dbReference type="ChEBI" id="CHEBI:15377"/>
        <dbReference type="ChEBI" id="CHEBI:15378"/>
        <dbReference type="ChEBI" id="CHEBI:58698"/>
        <dbReference type="ChEBI" id="CHEBI:59648"/>
        <dbReference type="ChEBI" id="CHEBI:90778"/>
        <dbReference type="ChEBI" id="CHEBI:232372"/>
        <dbReference type="EC" id="2.8.1.12"/>
    </reaction>
</comment>
<dbReference type="InParanoid" id="B4CUD7"/>
<dbReference type="InterPro" id="IPR036563">
    <property type="entry name" value="MoaE_sf"/>
</dbReference>
<dbReference type="STRING" id="497964.CfE428DRAFT_0300"/>
<keyword evidence="13" id="KW-0472">Membrane</keyword>
<dbReference type="GO" id="GO:0006777">
    <property type="term" value="P:Mo-molybdopterin cofactor biosynthetic process"/>
    <property type="evidence" value="ECO:0007669"/>
    <property type="project" value="UniProtKB-KW"/>
</dbReference>
<evidence type="ECO:0000256" key="3">
    <source>
        <dbReference type="ARBA" id="ARBA00011950"/>
    </source>
</evidence>
<keyword evidence="15" id="KW-1185">Reference proteome</keyword>
<protein>
    <recommendedName>
        <fullName evidence="4">Molybdopterin synthase catalytic subunit</fullName>
        <ecNumber evidence="3">2.8.1.12</ecNumber>
    </recommendedName>
    <alternativeName>
        <fullName evidence="9">MPT synthase subunit 2</fullName>
    </alternativeName>
    <alternativeName>
        <fullName evidence="7">Molybdenum cofactor biosynthesis protein E</fullName>
    </alternativeName>
    <alternativeName>
        <fullName evidence="8">Molybdopterin-converting factor large subunit</fullName>
    </alternativeName>
    <alternativeName>
        <fullName evidence="10">Molybdopterin-converting factor subunit 2</fullName>
    </alternativeName>
</protein>
<evidence type="ECO:0000256" key="4">
    <source>
        <dbReference type="ARBA" id="ARBA00013858"/>
    </source>
</evidence>
<evidence type="ECO:0000313" key="14">
    <source>
        <dbReference type="EMBL" id="EDY22175.1"/>
    </source>
</evidence>
<keyword evidence="13" id="KW-1133">Transmembrane helix</keyword>
<dbReference type="Gene3D" id="3.90.1170.40">
    <property type="entry name" value="Molybdopterin biosynthesis MoaE subunit"/>
    <property type="match status" value="1"/>
</dbReference>
<evidence type="ECO:0000256" key="9">
    <source>
        <dbReference type="ARBA" id="ARBA00030781"/>
    </source>
</evidence>
<evidence type="ECO:0000256" key="11">
    <source>
        <dbReference type="ARBA" id="ARBA00049878"/>
    </source>
</evidence>
<dbReference type="AlphaFoldDB" id="B4CUD7"/>
<feature type="compositionally biased region" description="Low complexity" evidence="12">
    <location>
        <begin position="176"/>
        <end position="188"/>
    </location>
</feature>
<dbReference type="SUPFAM" id="SSF54690">
    <property type="entry name" value="Molybdopterin synthase subunit MoaE"/>
    <property type="match status" value="1"/>
</dbReference>
<organism evidence="14 15">
    <name type="scientific">Chthoniobacter flavus Ellin428</name>
    <dbReference type="NCBI Taxonomy" id="497964"/>
    <lineage>
        <taxon>Bacteria</taxon>
        <taxon>Pseudomonadati</taxon>
        <taxon>Verrucomicrobiota</taxon>
        <taxon>Spartobacteria</taxon>
        <taxon>Chthoniobacterales</taxon>
        <taxon>Chthoniobacteraceae</taxon>
        <taxon>Chthoniobacter</taxon>
    </lineage>
</organism>
<evidence type="ECO:0000313" key="15">
    <source>
        <dbReference type="Proteomes" id="UP000005824"/>
    </source>
</evidence>
<evidence type="ECO:0000256" key="7">
    <source>
        <dbReference type="ARBA" id="ARBA00029745"/>
    </source>
</evidence>
<evidence type="ECO:0000256" key="1">
    <source>
        <dbReference type="ARBA" id="ARBA00005046"/>
    </source>
</evidence>
<dbReference type="CDD" id="cd00756">
    <property type="entry name" value="MoaE"/>
    <property type="match status" value="1"/>
</dbReference>
<accession>B4CUD7</accession>
<comment type="subunit">
    <text evidence="6">Heterotetramer of 2 MoaD subunits and 2 MoaE subunits. Also stable as homodimer. The enzyme changes between these two forms during catalysis.</text>
</comment>
<dbReference type="InterPro" id="IPR003448">
    <property type="entry name" value="Mopterin_biosynth_MoaE"/>
</dbReference>
<proteinExistence type="inferred from homology"/>